<dbReference type="Proteomes" id="UP000616769">
    <property type="component" value="Unassembled WGS sequence"/>
</dbReference>
<feature type="domain" description="Poly(A) RNA polymerase mitochondrial-like central palm" evidence="1">
    <location>
        <begin position="113"/>
        <end position="198"/>
    </location>
</feature>
<protein>
    <recommendedName>
        <fullName evidence="1">Poly(A) RNA polymerase mitochondrial-like central palm domain-containing protein</fullName>
    </recommendedName>
</protein>
<dbReference type="Pfam" id="PF22600">
    <property type="entry name" value="MTPAP-like_central"/>
    <property type="match status" value="1"/>
</dbReference>
<dbReference type="SUPFAM" id="SSF81301">
    <property type="entry name" value="Nucleotidyltransferase"/>
    <property type="match status" value="1"/>
</dbReference>
<gene>
    <name evidence="2" type="ORF">QR98_0057590</name>
</gene>
<proteinExistence type="predicted"/>
<dbReference type="Gene3D" id="3.30.460.10">
    <property type="entry name" value="Beta Polymerase, domain 2"/>
    <property type="match status" value="1"/>
</dbReference>
<evidence type="ECO:0000313" key="3">
    <source>
        <dbReference type="Proteomes" id="UP000616769"/>
    </source>
</evidence>
<dbReference type="AlphaFoldDB" id="A0A132A9Z3"/>
<dbReference type="GO" id="GO:0031123">
    <property type="term" value="P:RNA 3'-end processing"/>
    <property type="evidence" value="ECO:0007669"/>
    <property type="project" value="TreeGrafter"/>
</dbReference>
<comment type="caution">
    <text evidence="2">The sequence shown here is derived from an EMBL/GenBank/DDBJ whole genome shotgun (WGS) entry which is preliminary data.</text>
</comment>
<dbReference type="OrthoDB" id="434989at2759"/>
<dbReference type="InterPro" id="IPR043519">
    <property type="entry name" value="NT_sf"/>
</dbReference>
<evidence type="ECO:0000313" key="2">
    <source>
        <dbReference type="EMBL" id="KPM07270.1"/>
    </source>
</evidence>
<dbReference type="EMBL" id="JXLN01011444">
    <property type="protein sequence ID" value="KPM07270.1"/>
    <property type="molecule type" value="Genomic_DNA"/>
</dbReference>
<evidence type="ECO:0000259" key="1">
    <source>
        <dbReference type="Pfam" id="PF22600"/>
    </source>
</evidence>
<sequence>MTRHSFIQIDHRQCRTFSRNLNFLDLINTNKTEISSSSSSRGNFSHLTKNVLSDNLKIKIDRIWNYTYRRRQFVLARLNQLNDIDQIQSRCDFHQHSLPIFKFFHLVLLLLVSLGDASSDLDLVLLHSNHKNDHRINFSAPEIKSERDQIQLCLSLIADIIRNFTPNFSQINRILRARIPIVKMTFDLAPIEIDVSIELSPETAHHGLIMANYLHYCQSVSPIIRELFYFLKQWSKQHTISLLEGKSFNKPDYSPLYIENPMEKDLNVCKNVSGVEFKKLLLHGYNSIDAMHCRDFHLIDLLDPEYFKLLEKNSKPNQKRN</sequence>
<dbReference type="InterPro" id="IPR054708">
    <property type="entry name" value="MTPAP-like_central"/>
</dbReference>
<reference evidence="2 3" key="1">
    <citation type="journal article" date="2015" name="Parasit. Vectors">
        <title>Draft genome of the scabies mite.</title>
        <authorList>
            <person name="Rider S.D.Jr."/>
            <person name="Morgan M.S."/>
            <person name="Arlian L.G."/>
        </authorList>
    </citation>
    <scope>NUCLEOTIDE SEQUENCE [LARGE SCALE GENOMIC DNA]</scope>
    <source>
        <strain evidence="2">Arlian Lab</strain>
    </source>
</reference>
<accession>A0A132A9Z3</accession>
<dbReference type="SUPFAM" id="SSF81631">
    <property type="entry name" value="PAP/OAS1 substrate-binding domain"/>
    <property type="match status" value="1"/>
</dbReference>
<name>A0A132A9Z3_SARSC</name>
<dbReference type="PANTHER" id="PTHR12271">
    <property type="entry name" value="POLY A POLYMERASE CID PAP -RELATED"/>
    <property type="match status" value="1"/>
</dbReference>
<dbReference type="VEuPathDB" id="VectorBase:SSCA010514"/>
<dbReference type="GO" id="GO:1990817">
    <property type="term" value="F:poly(A) RNA polymerase activity"/>
    <property type="evidence" value="ECO:0007669"/>
    <property type="project" value="TreeGrafter"/>
</dbReference>
<organism evidence="2 3">
    <name type="scientific">Sarcoptes scabiei</name>
    <name type="common">Itch mite</name>
    <name type="synonym">Acarus scabiei</name>
    <dbReference type="NCBI Taxonomy" id="52283"/>
    <lineage>
        <taxon>Eukaryota</taxon>
        <taxon>Metazoa</taxon>
        <taxon>Ecdysozoa</taxon>
        <taxon>Arthropoda</taxon>
        <taxon>Chelicerata</taxon>
        <taxon>Arachnida</taxon>
        <taxon>Acari</taxon>
        <taxon>Acariformes</taxon>
        <taxon>Sarcoptiformes</taxon>
        <taxon>Astigmata</taxon>
        <taxon>Psoroptidia</taxon>
        <taxon>Sarcoptoidea</taxon>
        <taxon>Sarcoptidae</taxon>
        <taxon>Sarcoptinae</taxon>
        <taxon>Sarcoptes</taxon>
    </lineage>
</organism>
<dbReference type="PANTHER" id="PTHR12271:SF133">
    <property type="entry name" value="POLY(A) RNA POLYMERASE, MITOCHONDRIAL"/>
    <property type="match status" value="1"/>
</dbReference>